<dbReference type="EMBL" id="JBFXLQ010000018">
    <property type="protein sequence ID" value="KAL2867638.1"/>
    <property type="molecule type" value="Genomic_DNA"/>
</dbReference>
<sequence>MPPVDRVNPLQTLTSIAHALAMVDGERMSNKQLEMPAQSNKKFVEEFGKPEHIKSMYT</sequence>
<evidence type="ECO:0000313" key="2">
    <source>
        <dbReference type="Proteomes" id="UP001610432"/>
    </source>
</evidence>
<evidence type="ECO:0000313" key="1">
    <source>
        <dbReference type="EMBL" id="KAL2867638.1"/>
    </source>
</evidence>
<keyword evidence="2" id="KW-1185">Reference proteome</keyword>
<reference evidence="1 2" key="1">
    <citation type="submission" date="2024-07" db="EMBL/GenBank/DDBJ databases">
        <title>Section-level genome sequencing and comparative genomics of Aspergillus sections Usti and Cavernicolus.</title>
        <authorList>
            <consortium name="Lawrence Berkeley National Laboratory"/>
            <person name="Nybo J.L."/>
            <person name="Vesth T.C."/>
            <person name="Theobald S."/>
            <person name="Frisvad J.C."/>
            <person name="Larsen T.O."/>
            <person name="Kjaerboelling I."/>
            <person name="Rothschild-Mancinelli K."/>
            <person name="Lyhne E.K."/>
            <person name="Kogle M.E."/>
            <person name="Barry K."/>
            <person name="Clum A."/>
            <person name="Na H."/>
            <person name="Ledsgaard L."/>
            <person name="Lin J."/>
            <person name="Lipzen A."/>
            <person name="Kuo A."/>
            <person name="Riley R."/>
            <person name="Mondo S."/>
            <person name="Labutti K."/>
            <person name="Haridas S."/>
            <person name="Pangalinan J."/>
            <person name="Salamov A.A."/>
            <person name="Simmons B.A."/>
            <person name="Magnuson J.K."/>
            <person name="Chen J."/>
            <person name="Drula E."/>
            <person name="Henrissat B."/>
            <person name="Wiebenga A."/>
            <person name="Lubbers R.J."/>
            <person name="Gomes A.C."/>
            <person name="Macurrencykelacurrency M.R."/>
            <person name="Stajich J."/>
            <person name="Grigoriev I.V."/>
            <person name="Mortensen U.H."/>
            <person name="De Vries R.P."/>
            <person name="Baker S.E."/>
            <person name="Andersen M.R."/>
        </authorList>
    </citation>
    <scope>NUCLEOTIDE SEQUENCE [LARGE SCALE GENOMIC DNA]</scope>
    <source>
        <strain evidence="1 2">CBS 449.75</strain>
    </source>
</reference>
<dbReference type="GeneID" id="98144135"/>
<dbReference type="RefSeq" id="XP_070886617.1">
    <property type="nucleotide sequence ID" value="XM_071029063.1"/>
</dbReference>
<protein>
    <submittedName>
        <fullName evidence="1">Uncharacterized protein</fullName>
    </submittedName>
</protein>
<accession>A0ABR4LSW7</accession>
<name>A0ABR4LSW7_9EURO</name>
<dbReference type="Proteomes" id="UP001610432">
    <property type="component" value="Unassembled WGS sequence"/>
</dbReference>
<comment type="caution">
    <text evidence="1">The sequence shown here is derived from an EMBL/GenBank/DDBJ whole genome shotgun (WGS) entry which is preliminary data.</text>
</comment>
<proteinExistence type="predicted"/>
<organism evidence="1 2">
    <name type="scientific">Aspergillus lucknowensis</name>
    <dbReference type="NCBI Taxonomy" id="176173"/>
    <lineage>
        <taxon>Eukaryota</taxon>
        <taxon>Fungi</taxon>
        <taxon>Dikarya</taxon>
        <taxon>Ascomycota</taxon>
        <taxon>Pezizomycotina</taxon>
        <taxon>Eurotiomycetes</taxon>
        <taxon>Eurotiomycetidae</taxon>
        <taxon>Eurotiales</taxon>
        <taxon>Aspergillaceae</taxon>
        <taxon>Aspergillus</taxon>
        <taxon>Aspergillus subgen. Nidulantes</taxon>
    </lineage>
</organism>
<gene>
    <name evidence="1" type="ORF">BJX67DRAFT_352744</name>
</gene>